<dbReference type="Pfam" id="PF01370">
    <property type="entry name" value="Epimerase"/>
    <property type="match status" value="1"/>
</dbReference>
<evidence type="ECO:0000313" key="5">
    <source>
        <dbReference type="Proteomes" id="UP000276568"/>
    </source>
</evidence>
<protein>
    <submittedName>
        <fullName evidence="4">NAD-dependent epimerase/dehydratase family protein</fullName>
    </submittedName>
</protein>
<dbReference type="InterPro" id="IPR001509">
    <property type="entry name" value="Epimerase_deHydtase"/>
</dbReference>
<dbReference type="PANTHER" id="PTHR10366">
    <property type="entry name" value="NAD DEPENDENT EPIMERASE/DEHYDRATASE"/>
    <property type="match status" value="1"/>
</dbReference>
<dbReference type="GO" id="GO:0016616">
    <property type="term" value="F:oxidoreductase activity, acting on the CH-OH group of donors, NAD or NADP as acceptor"/>
    <property type="evidence" value="ECO:0007669"/>
    <property type="project" value="TreeGrafter"/>
</dbReference>
<dbReference type="Proteomes" id="UP000276568">
    <property type="component" value="Unassembled WGS sequence"/>
</dbReference>
<sequence length="214" mass="23807">MHMEENKMKDTNKSTNVLVTGGTGFLAGWTIRKLLEKGYSVGTTVRSMKKSEKIVNMLQYENVDTSALSFAVADLTKADGWAEVMKGIDYVLHVASPLGGNNHEDFTLIPIAKSGVENVFSAAIRVGVKKIVMTSNEAANYPDKKDTNPSIDETFWTDMDNKWITNYQRSKIIDEKTAWEMIGKQSHTKLATILPGAILGPYMNKKTQQYGSDF</sequence>
<feature type="domain" description="NAD-dependent epimerase/dehydratase" evidence="3">
    <location>
        <begin position="17"/>
        <end position="206"/>
    </location>
</feature>
<dbReference type="InterPro" id="IPR050425">
    <property type="entry name" value="NAD(P)_dehydrat-like"/>
</dbReference>
<comment type="caution">
    <text evidence="4">The sequence shown here is derived from an EMBL/GenBank/DDBJ whole genome shotgun (WGS) entry which is preliminary data.</text>
</comment>
<dbReference type="OrthoDB" id="9778052at2"/>
<dbReference type="Gene3D" id="3.40.50.720">
    <property type="entry name" value="NAD(P)-binding Rossmann-like Domain"/>
    <property type="match status" value="1"/>
</dbReference>
<dbReference type="SUPFAM" id="SSF51735">
    <property type="entry name" value="NAD(P)-binding Rossmann-fold domains"/>
    <property type="match status" value="1"/>
</dbReference>
<dbReference type="PANTHER" id="PTHR10366:SF564">
    <property type="entry name" value="STEROL-4-ALPHA-CARBOXYLATE 3-DEHYDROGENASE, DECARBOXYLATING"/>
    <property type="match status" value="1"/>
</dbReference>
<reference evidence="4 5" key="1">
    <citation type="submission" date="2018-11" db="EMBL/GenBank/DDBJ databases">
        <title>Clostridium sp. nov., a member of the family Erysipelotrichaceae isolated from pig faeces.</title>
        <authorList>
            <person name="Chang Y.-H."/>
        </authorList>
    </citation>
    <scope>NUCLEOTIDE SEQUENCE [LARGE SCALE GENOMIC DNA]</scope>
    <source>
        <strain evidence="4 5">YH-panp20</strain>
    </source>
</reference>
<name>A0A3N0HWH5_9FIRM</name>
<evidence type="ECO:0000256" key="1">
    <source>
        <dbReference type="ARBA" id="ARBA00023002"/>
    </source>
</evidence>
<evidence type="ECO:0000259" key="3">
    <source>
        <dbReference type="Pfam" id="PF01370"/>
    </source>
</evidence>
<evidence type="ECO:0000256" key="2">
    <source>
        <dbReference type="ARBA" id="ARBA00023445"/>
    </source>
</evidence>
<dbReference type="InterPro" id="IPR036291">
    <property type="entry name" value="NAD(P)-bd_dom_sf"/>
</dbReference>
<proteinExistence type="inferred from homology"/>
<comment type="similarity">
    <text evidence="2">Belongs to the NAD(P)-dependent epimerase/dehydratase family. Dihydroflavonol-4-reductase subfamily.</text>
</comment>
<gene>
    <name evidence="4" type="ORF">EDX97_10960</name>
</gene>
<accession>A0A3N0HWH5</accession>
<keyword evidence="5" id="KW-1185">Reference proteome</keyword>
<dbReference type="AlphaFoldDB" id="A0A3N0HWH5"/>
<keyword evidence="1" id="KW-0560">Oxidoreductase</keyword>
<evidence type="ECO:0000313" key="4">
    <source>
        <dbReference type="EMBL" id="RNM29143.1"/>
    </source>
</evidence>
<dbReference type="EMBL" id="RJQC01000005">
    <property type="protein sequence ID" value="RNM29143.1"/>
    <property type="molecule type" value="Genomic_DNA"/>
</dbReference>
<organism evidence="4 5">
    <name type="scientific">Absicoccus porci</name>
    <dbReference type="NCBI Taxonomy" id="2486576"/>
    <lineage>
        <taxon>Bacteria</taxon>
        <taxon>Bacillati</taxon>
        <taxon>Bacillota</taxon>
        <taxon>Erysipelotrichia</taxon>
        <taxon>Erysipelotrichales</taxon>
        <taxon>Erysipelotrichaceae</taxon>
        <taxon>Absicoccus</taxon>
    </lineage>
</organism>